<organism evidence="6 7">
    <name type="scientific">Crotalaria pallida</name>
    <name type="common">Smooth rattlebox</name>
    <name type="synonym">Crotalaria striata</name>
    <dbReference type="NCBI Taxonomy" id="3830"/>
    <lineage>
        <taxon>Eukaryota</taxon>
        <taxon>Viridiplantae</taxon>
        <taxon>Streptophyta</taxon>
        <taxon>Embryophyta</taxon>
        <taxon>Tracheophyta</taxon>
        <taxon>Spermatophyta</taxon>
        <taxon>Magnoliopsida</taxon>
        <taxon>eudicotyledons</taxon>
        <taxon>Gunneridae</taxon>
        <taxon>Pentapetalae</taxon>
        <taxon>rosids</taxon>
        <taxon>fabids</taxon>
        <taxon>Fabales</taxon>
        <taxon>Fabaceae</taxon>
        <taxon>Papilionoideae</taxon>
        <taxon>50 kb inversion clade</taxon>
        <taxon>genistoids sensu lato</taxon>
        <taxon>core genistoids</taxon>
        <taxon>Crotalarieae</taxon>
        <taxon>Crotalaria</taxon>
    </lineage>
</organism>
<evidence type="ECO:0000256" key="2">
    <source>
        <dbReference type="ARBA" id="ARBA00022737"/>
    </source>
</evidence>
<keyword evidence="7" id="KW-1185">Reference proteome</keyword>
<dbReference type="PANTHER" id="PTHR24186">
    <property type="entry name" value="PROTEIN PHOSPHATASE 1 REGULATORY SUBUNIT"/>
    <property type="match status" value="1"/>
</dbReference>
<accession>A0AAN9FXD2</accession>
<dbReference type="InterPro" id="IPR036770">
    <property type="entry name" value="Ankyrin_rpt-contain_sf"/>
</dbReference>
<sequence>MATSVAPSNFPLRWKSIGEQWWYASPIDWAAANGLYDLVVELLHLDTNLLIKLTSLPRIRRLETVWDDDEGAHFKDVAKCRSNVAKNLMLECEIIPGSGHNNKDKDKDNSLIRAGYGGWLLYTAASAGDVGFVQELLGRDPFLVFGEGEYGVTDILYAAARSNNCEVFKLLLDSAISHSNDADLKEDDESVEIFKRDMMNRAIHAAARGGNWEILKQLFGNVSDIFTYRDSQGCTVLHTAAGRGQVEVVRNLLASSDIINMTDSQGNTALHVASYRGYLPVVEILILESPSLALLTNHHGDTFLHMAVAGFRSPGFRRLDKHTELMKQLVSGKIVELHDIINIRNNDGRTALHVSVIDNNIQCELVELLISVSSIDLNIKDFDGMTPLDILKQRPKSASSEILIKRLISAGGRSNHQEIQDYNERNNYTLITNVKTHGIGGSPGTSFRIPDSEIFMYTSIENDAKDANYDKVSMESNASSDEISNAVSANSPYNNNIKTSSVNHAARGLKFLLRWPRRRETKASASELEDDGDSFDPFSSSRNLEEFPISLRQKYSQQQQPPPSSLPNKKRTQSMRTYNNLPSSSSKMKFLMQGVIQVKPHTQSHVPFHAYHSTPTSPFHDLSLASLSCANKQKGVGIMRTPSCSKDDGTLNLNYKQHGSFNKKLMNKYFSFGAQGQIVEDSNSCTRSNRRCNRFSSLVA</sequence>
<feature type="region of interest" description="Disordered" evidence="5">
    <location>
        <begin position="553"/>
        <end position="584"/>
    </location>
</feature>
<dbReference type="SMART" id="SM00248">
    <property type="entry name" value="ANK"/>
    <property type="match status" value="9"/>
</dbReference>
<evidence type="ECO:0000256" key="5">
    <source>
        <dbReference type="SAM" id="MobiDB-lite"/>
    </source>
</evidence>
<keyword evidence="3 4" id="KW-0040">ANK repeat</keyword>
<evidence type="ECO:0000313" key="7">
    <source>
        <dbReference type="Proteomes" id="UP001372338"/>
    </source>
</evidence>
<dbReference type="InterPro" id="IPR002110">
    <property type="entry name" value="Ankyrin_rpt"/>
</dbReference>
<evidence type="ECO:0000256" key="1">
    <source>
        <dbReference type="ARBA" id="ARBA00004413"/>
    </source>
</evidence>
<dbReference type="Gene3D" id="1.25.40.20">
    <property type="entry name" value="Ankyrin repeat-containing domain"/>
    <property type="match status" value="1"/>
</dbReference>
<gene>
    <name evidence="6" type="ORF">RIF29_08466</name>
</gene>
<reference evidence="6 7" key="1">
    <citation type="submission" date="2024-01" db="EMBL/GenBank/DDBJ databases">
        <title>The genomes of 5 underutilized Papilionoideae crops provide insights into root nodulation and disease resistanc.</title>
        <authorList>
            <person name="Yuan L."/>
        </authorList>
    </citation>
    <scope>NUCLEOTIDE SEQUENCE [LARGE SCALE GENOMIC DNA]</scope>
    <source>
        <strain evidence="6">ZHUSHIDOU_FW_LH</strain>
        <tissue evidence="6">Leaf</tissue>
    </source>
</reference>
<feature type="repeat" description="ANK" evidence="4">
    <location>
        <begin position="347"/>
        <end position="371"/>
    </location>
</feature>
<comment type="subcellular location">
    <subcellularLocation>
        <location evidence="1">Cell membrane</location>
        <topology evidence="1">Peripheral membrane protein</topology>
        <orientation evidence="1">Cytoplasmic side</orientation>
    </subcellularLocation>
</comment>
<dbReference type="SUPFAM" id="SSF48403">
    <property type="entry name" value="Ankyrin repeat"/>
    <property type="match status" value="1"/>
</dbReference>
<dbReference type="PROSITE" id="PS50297">
    <property type="entry name" value="ANK_REP_REGION"/>
    <property type="match status" value="3"/>
</dbReference>
<evidence type="ECO:0000256" key="4">
    <source>
        <dbReference type="PROSITE-ProRule" id="PRU00023"/>
    </source>
</evidence>
<evidence type="ECO:0000256" key="3">
    <source>
        <dbReference type="ARBA" id="ARBA00023043"/>
    </source>
</evidence>
<dbReference type="GO" id="GO:0005886">
    <property type="term" value="C:plasma membrane"/>
    <property type="evidence" value="ECO:0007669"/>
    <property type="project" value="UniProtKB-SubCell"/>
</dbReference>
<comment type="caution">
    <text evidence="6">The sequence shown here is derived from an EMBL/GenBank/DDBJ whole genome shotgun (WGS) entry which is preliminary data.</text>
</comment>
<evidence type="ECO:0000313" key="6">
    <source>
        <dbReference type="EMBL" id="KAK7280903.1"/>
    </source>
</evidence>
<dbReference type="Pfam" id="PF12796">
    <property type="entry name" value="Ank_2"/>
    <property type="match status" value="2"/>
</dbReference>
<proteinExistence type="predicted"/>
<keyword evidence="2" id="KW-0677">Repeat</keyword>
<dbReference type="PANTHER" id="PTHR24186:SF38">
    <property type="entry name" value="ANKYRIN REPEAT FAMILY PROTEIN"/>
    <property type="match status" value="1"/>
</dbReference>
<dbReference type="AlphaFoldDB" id="A0AAN9FXD2"/>
<name>A0AAN9FXD2_CROPI</name>
<feature type="compositionally biased region" description="Polar residues" evidence="5">
    <location>
        <begin position="574"/>
        <end position="584"/>
    </location>
</feature>
<protein>
    <recommendedName>
        <fullName evidence="8">Ankyrin repeat protein</fullName>
    </recommendedName>
</protein>
<dbReference type="EMBL" id="JAYWIO010000002">
    <property type="protein sequence ID" value="KAK7280903.1"/>
    <property type="molecule type" value="Genomic_DNA"/>
</dbReference>
<feature type="repeat" description="ANK" evidence="4">
    <location>
        <begin position="232"/>
        <end position="264"/>
    </location>
</feature>
<dbReference type="Proteomes" id="UP001372338">
    <property type="component" value="Unassembled WGS sequence"/>
</dbReference>
<feature type="repeat" description="ANK" evidence="4">
    <location>
        <begin position="265"/>
        <end position="297"/>
    </location>
</feature>
<dbReference type="PROSITE" id="PS50088">
    <property type="entry name" value="ANK_REPEAT"/>
    <property type="match status" value="3"/>
</dbReference>
<evidence type="ECO:0008006" key="8">
    <source>
        <dbReference type="Google" id="ProtNLM"/>
    </source>
</evidence>